<dbReference type="InterPro" id="IPR004995">
    <property type="entry name" value="Spore_Ger"/>
</dbReference>
<organism evidence="4 5">
    <name type="scientific">Paenibacillus thalictri</name>
    <dbReference type="NCBI Taxonomy" id="2527873"/>
    <lineage>
        <taxon>Bacteria</taxon>
        <taxon>Bacillati</taxon>
        <taxon>Bacillota</taxon>
        <taxon>Bacilli</taxon>
        <taxon>Bacillales</taxon>
        <taxon>Paenibacillaceae</taxon>
        <taxon>Paenibacillus</taxon>
    </lineage>
</organism>
<evidence type="ECO:0000256" key="2">
    <source>
        <dbReference type="ARBA" id="ARBA00023136"/>
    </source>
</evidence>
<dbReference type="EMBL" id="SIRE01000016">
    <property type="protein sequence ID" value="TBL75700.1"/>
    <property type="molecule type" value="Genomic_DNA"/>
</dbReference>
<protein>
    <submittedName>
        <fullName evidence="4">Spore germination protein</fullName>
    </submittedName>
</protein>
<proteinExistence type="inferred from homology"/>
<comment type="caution">
    <text evidence="4">The sequence shown here is derived from an EMBL/GenBank/DDBJ whole genome shotgun (WGS) entry which is preliminary data.</text>
</comment>
<keyword evidence="2 3" id="KW-0472">Membrane</keyword>
<keyword evidence="3" id="KW-0812">Transmembrane</keyword>
<dbReference type="GO" id="GO:0016020">
    <property type="term" value="C:membrane"/>
    <property type="evidence" value="ECO:0007669"/>
    <property type="project" value="InterPro"/>
</dbReference>
<evidence type="ECO:0000313" key="4">
    <source>
        <dbReference type="EMBL" id="TBL75700.1"/>
    </source>
</evidence>
<evidence type="ECO:0000256" key="3">
    <source>
        <dbReference type="SAM" id="Phobius"/>
    </source>
</evidence>
<feature type="transmembrane region" description="Helical" evidence="3">
    <location>
        <begin position="312"/>
        <end position="334"/>
    </location>
</feature>
<dbReference type="Proteomes" id="UP000293142">
    <property type="component" value="Unassembled WGS sequence"/>
</dbReference>
<feature type="transmembrane region" description="Helical" evidence="3">
    <location>
        <begin position="410"/>
        <end position="432"/>
    </location>
</feature>
<sequence length="525" mass="58806">MLFLRWLKGRRTRIEGKLPLPAAPQNPERDLTDLTSRLEWFQSQLSQCFDAKFEELLVDGNIRCALIYISGLINENQLQEHILIPLQTEASGLSAAGLLNEISETKLIPVSRIETTGNWQQALQSLFDGTIVILIGNEPEAVMIPLKSTDKRSIEAAQDENVIRGPKEAFIEDLATNITMVRRRIKHPALKLEQQHIGMYSNTSVVICYIEGICEQKLVDEVKTRMSRIDIDAIFDGGFIEEFIEDQPFSPFPQVQYTERPDTFSAALLEGRVGIMVDGSPMPIIVPVTLFMLLQSAEDYYQRFIAATWIRWIRYLFLLISFLMPSVYIAVTTFHPEMLPPNLLLTVAAAREDVPFPAIVEAALMEITFEALREAGLRIPKPIGQTVSIIGALVIGQAAVQAGIVSAPMVIVVSVTGVASFIIPHFDLGLAFRLLRFPVMILAASFGLYGVIVSVILIYIHLAGLRSFGTPYLLPVAPINYKGWKDTLIRAPLWIMKQRPLLYGTSNANRMIYRKRPQIPDDEGD</sequence>
<reference evidence="4 5" key="1">
    <citation type="submission" date="2019-02" db="EMBL/GenBank/DDBJ databases">
        <title>Paenibacillus sp. nov., isolated from surface-sterilized tissue of Thalictrum simplex L.</title>
        <authorList>
            <person name="Tuo L."/>
        </authorList>
    </citation>
    <scope>NUCLEOTIDE SEQUENCE [LARGE SCALE GENOMIC DNA]</scope>
    <source>
        <strain evidence="4 5">N2SHLJ1</strain>
    </source>
</reference>
<keyword evidence="3" id="KW-1133">Transmembrane helix</keyword>
<name>A0A4Q9DPI4_9BACL</name>
<comment type="similarity">
    <text evidence="1">Belongs to the GerABKA family.</text>
</comment>
<dbReference type="RefSeq" id="WP_131015611.1">
    <property type="nucleotide sequence ID" value="NZ_SIRE01000016.1"/>
</dbReference>
<evidence type="ECO:0000256" key="1">
    <source>
        <dbReference type="ARBA" id="ARBA00005278"/>
    </source>
</evidence>
<dbReference type="PANTHER" id="PTHR22550">
    <property type="entry name" value="SPORE GERMINATION PROTEIN"/>
    <property type="match status" value="1"/>
</dbReference>
<keyword evidence="5" id="KW-1185">Reference proteome</keyword>
<evidence type="ECO:0000313" key="5">
    <source>
        <dbReference type="Proteomes" id="UP000293142"/>
    </source>
</evidence>
<dbReference type="OrthoDB" id="1726708at2"/>
<accession>A0A4Q9DPI4</accession>
<dbReference type="PANTHER" id="PTHR22550:SF5">
    <property type="entry name" value="LEUCINE ZIPPER PROTEIN 4"/>
    <property type="match status" value="1"/>
</dbReference>
<dbReference type="GO" id="GO:0009847">
    <property type="term" value="P:spore germination"/>
    <property type="evidence" value="ECO:0007669"/>
    <property type="project" value="InterPro"/>
</dbReference>
<dbReference type="Pfam" id="PF03323">
    <property type="entry name" value="GerA"/>
    <property type="match status" value="1"/>
</dbReference>
<dbReference type="PIRSF" id="PIRSF005690">
    <property type="entry name" value="GerBA"/>
    <property type="match status" value="1"/>
</dbReference>
<dbReference type="InterPro" id="IPR050768">
    <property type="entry name" value="UPF0353/GerABKA_families"/>
</dbReference>
<gene>
    <name evidence="4" type="ORF">EYB31_22160</name>
</gene>
<dbReference type="AlphaFoldDB" id="A0A4Q9DPI4"/>
<feature type="transmembrane region" description="Helical" evidence="3">
    <location>
        <begin position="439"/>
        <end position="462"/>
    </location>
</feature>